<accession>A0AAD6PAQ5</accession>
<evidence type="ECO:0000313" key="2">
    <source>
        <dbReference type="Proteomes" id="UP001162972"/>
    </source>
</evidence>
<gene>
    <name evidence="1" type="ORF">OIU84_027527</name>
</gene>
<keyword evidence="2" id="KW-1185">Reference proteome</keyword>
<comment type="caution">
    <text evidence="1">The sequence shown here is derived from an EMBL/GenBank/DDBJ whole genome shotgun (WGS) entry which is preliminary data.</text>
</comment>
<reference evidence="1 2" key="1">
    <citation type="journal article" date="2023" name="Int. J. Mol. Sci.">
        <title>De Novo Assembly and Annotation of 11 Diverse Shrub Willow (Salix) Genomes Reveals Novel Gene Organization in Sex-Linked Regions.</title>
        <authorList>
            <person name="Hyden B."/>
            <person name="Feng K."/>
            <person name="Yates T.B."/>
            <person name="Jawdy S."/>
            <person name="Cereghino C."/>
            <person name="Smart L.B."/>
            <person name="Muchero W."/>
        </authorList>
    </citation>
    <scope>NUCLEOTIDE SEQUENCE [LARGE SCALE GENOMIC DNA]</scope>
    <source>
        <tissue evidence="1">Shoot tip</tissue>
    </source>
</reference>
<sequence length="121" mass="13426">MERAEAFGGSSQMEEVIQMIGVSGNHGKVEVKGAKTCGLNLKMGMEGVLLGKKIDLKLTRDLYFDDGGKGYVKQIQKELTKIHARQIQRTQEANRPCIPSSFSTPSFIIISQKGKKKKKKQ</sequence>
<dbReference type="EMBL" id="JAPFFJ010000007">
    <property type="protein sequence ID" value="KAJ6422576.1"/>
    <property type="molecule type" value="Genomic_DNA"/>
</dbReference>
<proteinExistence type="predicted"/>
<dbReference type="Proteomes" id="UP001162972">
    <property type="component" value="Chromosome 19"/>
</dbReference>
<dbReference type="AlphaFoldDB" id="A0AAD6PAQ5"/>
<evidence type="ECO:0000313" key="1">
    <source>
        <dbReference type="EMBL" id="KAJ6422576.1"/>
    </source>
</evidence>
<name>A0AAD6PAQ5_9ROSI</name>
<protein>
    <submittedName>
        <fullName evidence="1">Uncharacterized protein</fullName>
    </submittedName>
</protein>
<organism evidence="1 2">
    <name type="scientific">Salix udensis</name>
    <dbReference type="NCBI Taxonomy" id="889485"/>
    <lineage>
        <taxon>Eukaryota</taxon>
        <taxon>Viridiplantae</taxon>
        <taxon>Streptophyta</taxon>
        <taxon>Embryophyta</taxon>
        <taxon>Tracheophyta</taxon>
        <taxon>Spermatophyta</taxon>
        <taxon>Magnoliopsida</taxon>
        <taxon>eudicotyledons</taxon>
        <taxon>Gunneridae</taxon>
        <taxon>Pentapetalae</taxon>
        <taxon>rosids</taxon>
        <taxon>fabids</taxon>
        <taxon>Malpighiales</taxon>
        <taxon>Salicaceae</taxon>
        <taxon>Saliceae</taxon>
        <taxon>Salix</taxon>
    </lineage>
</organism>